<dbReference type="HOGENOM" id="CLU_732484_0_0_1"/>
<evidence type="ECO:0000313" key="4">
    <source>
        <dbReference type="EMBL" id="EKX37456.1"/>
    </source>
</evidence>
<reference evidence="4 6" key="1">
    <citation type="journal article" date="2012" name="Nature">
        <title>Algal genomes reveal evolutionary mosaicism and the fate of nucleomorphs.</title>
        <authorList>
            <consortium name="DOE Joint Genome Institute"/>
            <person name="Curtis B.A."/>
            <person name="Tanifuji G."/>
            <person name="Burki F."/>
            <person name="Gruber A."/>
            <person name="Irimia M."/>
            <person name="Maruyama S."/>
            <person name="Arias M.C."/>
            <person name="Ball S.G."/>
            <person name="Gile G.H."/>
            <person name="Hirakawa Y."/>
            <person name="Hopkins J.F."/>
            <person name="Kuo A."/>
            <person name="Rensing S.A."/>
            <person name="Schmutz J."/>
            <person name="Symeonidi A."/>
            <person name="Elias M."/>
            <person name="Eveleigh R.J."/>
            <person name="Herman E.K."/>
            <person name="Klute M.J."/>
            <person name="Nakayama T."/>
            <person name="Obornik M."/>
            <person name="Reyes-Prieto A."/>
            <person name="Armbrust E.V."/>
            <person name="Aves S.J."/>
            <person name="Beiko R.G."/>
            <person name="Coutinho P."/>
            <person name="Dacks J.B."/>
            <person name="Durnford D.G."/>
            <person name="Fast N.M."/>
            <person name="Green B.R."/>
            <person name="Grisdale C.J."/>
            <person name="Hempel F."/>
            <person name="Henrissat B."/>
            <person name="Hoppner M.P."/>
            <person name="Ishida K."/>
            <person name="Kim E."/>
            <person name="Koreny L."/>
            <person name="Kroth P.G."/>
            <person name="Liu Y."/>
            <person name="Malik S.B."/>
            <person name="Maier U.G."/>
            <person name="McRose D."/>
            <person name="Mock T."/>
            <person name="Neilson J.A."/>
            <person name="Onodera N.T."/>
            <person name="Poole A.M."/>
            <person name="Pritham E.J."/>
            <person name="Richards T.A."/>
            <person name="Rocap G."/>
            <person name="Roy S.W."/>
            <person name="Sarai C."/>
            <person name="Schaack S."/>
            <person name="Shirato S."/>
            <person name="Slamovits C.H."/>
            <person name="Spencer D.F."/>
            <person name="Suzuki S."/>
            <person name="Worden A.Z."/>
            <person name="Zauner S."/>
            <person name="Barry K."/>
            <person name="Bell C."/>
            <person name="Bharti A.K."/>
            <person name="Crow J.A."/>
            <person name="Grimwood J."/>
            <person name="Kramer R."/>
            <person name="Lindquist E."/>
            <person name="Lucas S."/>
            <person name="Salamov A."/>
            <person name="McFadden G.I."/>
            <person name="Lane C.E."/>
            <person name="Keeling P.J."/>
            <person name="Gray M.W."/>
            <person name="Grigoriev I.V."/>
            <person name="Archibald J.M."/>
        </authorList>
    </citation>
    <scope>NUCLEOTIDE SEQUENCE</scope>
    <source>
        <strain evidence="4 6">CCMP2712</strain>
    </source>
</reference>
<evidence type="ECO:0000313" key="5">
    <source>
        <dbReference type="EnsemblProtists" id="EKX37456"/>
    </source>
</evidence>
<reference evidence="5" key="3">
    <citation type="submission" date="2016-03" db="UniProtKB">
        <authorList>
            <consortium name="EnsemblProtists"/>
        </authorList>
    </citation>
    <scope>IDENTIFICATION</scope>
</reference>
<gene>
    <name evidence="4" type="ORF">GUITHDRAFT_165482</name>
</gene>
<dbReference type="RefSeq" id="XP_005824436.1">
    <property type="nucleotide sequence ID" value="XM_005824379.1"/>
</dbReference>
<protein>
    <recommendedName>
        <fullName evidence="3">HTH myb-type domain-containing protein</fullName>
    </recommendedName>
</protein>
<dbReference type="InterPro" id="IPR017930">
    <property type="entry name" value="Myb_dom"/>
</dbReference>
<sequence length="378" mass="39897">MVTTLISNPSMWPLQGGNGTSCAPDVPLSAPISNLSLSASLLLLNQRTQQAQSPSTQLAANVGLPWLVSSQLTPTMSLAPAHGGLLNDLAASSSPTMSGLFAQTAQKDMAANARDIASLLSFKLGNTQGAEDRKDLFNMNASGLCPNPFMQASIGSSNLMMPHDNRNLIFGLGSNLAADQLSQHSISNNFVSSLAARESPGMNMSAGHSSTHEEGERTNSMSYGVRSSSSPLTHGGSLDGAATNARAKAGAASVKKEKEERGSASPQSPSSGDEQPGKSSSRKRPLEAGEGGSSTKRCSRYWTKEEHEIFLKALKKYHRPQGPSPNNRVRVGLGEGVAELIAAHVKTRSPAQVRSHAQKYFIRESKVAPHSEDPEKSP</sequence>
<dbReference type="PaxDb" id="55529-EKX37456"/>
<dbReference type="Proteomes" id="UP000011087">
    <property type="component" value="Unassembled WGS sequence"/>
</dbReference>
<proteinExistence type="predicted"/>
<evidence type="ECO:0000256" key="1">
    <source>
        <dbReference type="ARBA" id="ARBA00023242"/>
    </source>
</evidence>
<dbReference type="InterPro" id="IPR009057">
    <property type="entry name" value="Homeodomain-like_sf"/>
</dbReference>
<dbReference type="EnsemblProtists" id="EKX37456">
    <property type="protein sequence ID" value="EKX37456"/>
    <property type="gene ID" value="GUITHDRAFT_165482"/>
</dbReference>
<feature type="compositionally biased region" description="Polar residues" evidence="2">
    <location>
        <begin position="264"/>
        <end position="279"/>
    </location>
</feature>
<dbReference type="AlphaFoldDB" id="L1IMH2"/>
<dbReference type="Gene3D" id="1.10.10.60">
    <property type="entry name" value="Homeodomain-like"/>
    <property type="match status" value="1"/>
</dbReference>
<reference evidence="6" key="2">
    <citation type="submission" date="2012-11" db="EMBL/GenBank/DDBJ databases">
        <authorList>
            <person name="Kuo A."/>
            <person name="Curtis B.A."/>
            <person name="Tanifuji G."/>
            <person name="Burki F."/>
            <person name="Gruber A."/>
            <person name="Irimia M."/>
            <person name="Maruyama S."/>
            <person name="Arias M.C."/>
            <person name="Ball S.G."/>
            <person name="Gile G.H."/>
            <person name="Hirakawa Y."/>
            <person name="Hopkins J.F."/>
            <person name="Rensing S.A."/>
            <person name="Schmutz J."/>
            <person name="Symeonidi A."/>
            <person name="Elias M."/>
            <person name="Eveleigh R.J."/>
            <person name="Herman E.K."/>
            <person name="Klute M.J."/>
            <person name="Nakayama T."/>
            <person name="Obornik M."/>
            <person name="Reyes-Prieto A."/>
            <person name="Armbrust E.V."/>
            <person name="Aves S.J."/>
            <person name="Beiko R.G."/>
            <person name="Coutinho P."/>
            <person name="Dacks J.B."/>
            <person name="Durnford D.G."/>
            <person name="Fast N.M."/>
            <person name="Green B.R."/>
            <person name="Grisdale C."/>
            <person name="Hempe F."/>
            <person name="Henrissat B."/>
            <person name="Hoppner M.P."/>
            <person name="Ishida K.-I."/>
            <person name="Kim E."/>
            <person name="Koreny L."/>
            <person name="Kroth P.G."/>
            <person name="Liu Y."/>
            <person name="Malik S.-B."/>
            <person name="Maier U.G."/>
            <person name="McRose D."/>
            <person name="Mock T."/>
            <person name="Neilson J.A."/>
            <person name="Onodera N.T."/>
            <person name="Poole A.M."/>
            <person name="Pritham E.J."/>
            <person name="Richards T.A."/>
            <person name="Rocap G."/>
            <person name="Roy S.W."/>
            <person name="Sarai C."/>
            <person name="Schaack S."/>
            <person name="Shirato S."/>
            <person name="Slamovits C.H."/>
            <person name="Spencer D.F."/>
            <person name="Suzuki S."/>
            <person name="Worden A.Z."/>
            <person name="Zauner S."/>
            <person name="Barry K."/>
            <person name="Bell C."/>
            <person name="Bharti A.K."/>
            <person name="Crow J.A."/>
            <person name="Grimwood J."/>
            <person name="Kramer R."/>
            <person name="Lindquist E."/>
            <person name="Lucas S."/>
            <person name="Salamov A."/>
            <person name="McFadden G.I."/>
            <person name="Lane C.E."/>
            <person name="Keeling P.J."/>
            <person name="Gray M.W."/>
            <person name="Grigoriev I.V."/>
            <person name="Archibald J.M."/>
        </authorList>
    </citation>
    <scope>NUCLEOTIDE SEQUENCE</scope>
    <source>
        <strain evidence="6">CCMP2712</strain>
    </source>
</reference>
<dbReference type="InterPro" id="IPR001005">
    <property type="entry name" value="SANT/Myb"/>
</dbReference>
<keyword evidence="6" id="KW-1185">Reference proteome</keyword>
<dbReference type="SUPFAM" id="SSF46689">
    <property type="entry name" value="Homeodomain-like"/>
    <property type="match status" value="1"/>
</dbReference>
<dbReference type="CDD" id="cd00167">
    <property type="entry name" value="SANT"/>
    <property type="match status" value="1"/>
</dbReference>
<dbReference type="PANTHER" id="PTHR12802:SF173">
    <property type="entry name" value="MYB-LIKE PROTEIN K"/>
    <property type="match status" value="1"/>
</dbReference>
<name>L1IMH2_GUITC</name>
<keyword evidence="1" id="KW-0539">Nucleus</keyword>
<feature type="compositionally biased region" description="Low complexity" evidence="2">
    <location>
        <begin position="241"/>
        <end position="252"/>
    </location>
</feature>
<feature type="region of interest" description="Disordered" evidence="2">
    <location>
        <begin position="198"/>
        <end position="301"/>
    </location>
</feature>
<evidence type="ECO:0000256" key="2">
    <source>
        <dbReference type="SAM" id="MobiDB-lite"/>
    </source>
</evidence>
<feature type="compositionally biased region" description="Polar residues" evidence="2">
    <location>
        <begin position="218"/>
        <end position="232"/>
    </location>
</feature>
<dbReference type="GeneID" id="17294216"/>
<evidence type="ECO:0000259" key="3">
    <source>
        <dbReference type="PROSITE" id="PS51294"/>
    </source>
</evidence>
<accession>L1IMH2</accession>
<dbReference type="PANTHER" id="PTHR12802">
    <property type="entry name" value="SWI/SNF COMPLEX-RELATED"/>
    <property type="match status" value="1"/>
</dbReference>
<dbReference type="OrthoDB" id="118550at2759"/>
<dbReference type="KEGG" id="gtt:GUITHDRAFT_165482"/>
<dbReference type="EMBL" id="JH993059">
    <property type="protein sequence ID" value="EKX37456.1"/>
    <property type="molecule type" value="Genomic_DNA"/>
</dbReference>
<feature type="domain" description="HTH myb-type" evidence="3">
    <location>
        <begin position="302"/>
        <end position="365"/>
    </location>
</feature>
<organism evidence="4">
    <name type="scientific">Guillardia theta (strain CCMP2712)</name>
    <name type="common">Cryptophyte</name>
    <dbReference type="NCBI Taxonomy" id="905079"/>
    <lineage>
        <taxon>Eukaryota</taxon>
        <taxon>Cryptophyceae</taxon>
        <taxon>Pyrenomonadales</taxon>
        <taxon>Geminigeraceae</taxon>
        <taxon>Guillardia</taxon>
    </lineage>
</organism>
<dbReference type="SMART" id="SM00717">
    <property type="entry name" value="SANT"/>
    <property type="match status" value="1"/>
</dbReference>
<evidence type="ECO:0000313" key="6">
    <source>
        <dbReference type="Proteomes" id="UP000011087"/>
    </source>
</evidence>
<dbReference type="PROSITE" id="PS51294">
    <property type="entry name" value="HTH_MYB"/>
    <property type="match status" value="1"/>
</dbReference>